<organism evidence="2 3">
    <name type="scientific">Xylaria bambusicola</name>
    <dbReference type="NCBI Taxonomy" id="326684"/>
    <lineage>
        <taxon>Eukaryota</taxon>
        <taxon>Fungi</taxon>
        <taxon>Dikarya</taxon>
        <taxon>Ascomycota</taxon>
        <taxon>Pezizomycotina</taxon>
        <taxon>Sordariomycetes</taxon>
        <taxon>Xylariomycetidae</taxon>
        <taxon>Xylariales</taxon>
        <taxon>Xylariaceae</taxon>
        <taxon>Xylaria</taxon>
    </lineage>
</organism>
<feature type="transmembrane region" description="Helical" evidence="1">
    <location>
        <begin position="95"/>
        <end position="115"/>
    </location>
</feature>
<keyword evidence="1" id="KW-1133">Transmembrane helix</keyword>
<sequence>MAFGSTGSALLVLDDLGEDGGEGVDRNGEDMTDELVSKLLDEGHDFSLMGSAKRLGAIRRAIFDQYRAKTRVRPRNASTATTLATIAVIRVVSKLAIVVYAGLTYAICIILYSIGGMREEWAAGEWIWMDTMCLWVFGNEQYYSRTFFSLQLLVGYCYSAHRHHHDADEESEAP</sequence>
<proteinExistence type="predicted"/>
<gene>
    <name evidence="2" type="ORF">RRF57_003995</name>
</gene>
<keyword evidence="3" id="KW-1185">Reference proteome</keyword>
<evidence type="ECO:0000313" key="2">
    <source>
        <dbReference type="EMBL" id="KAK5628280.1"/>
    </source>
</evidence>
<dbReference type="Proteomes" id="UP001305414">
    <property type="component" value="Unassembled WGS sequence"/>
</dbReference>
<keyword evidence="1" id="KW-0812">Transmembrane</keyword>
<reference evidence="2 3" key="1">
    <citation type="submission" date="2023-10" db="EMBL/GenBank/DDBJ databases">
        <title>Draft genome sequence of Xylaria bambusicola isolate GMP-LS, the root and basal stem rot pathogen of sugarcane in Indonesia.</title>
        <authorList>
            <person name="Selvaraj P."/>
            <person name="Muralishankar V."/>
            <person name="Muruganantham S."/>
            <person name="Sp S."/>
            <person name="Haryani S."/>
            <person name="Lau K.J.X."/>
            <person name="Naqvi N.I."/>
        </authorList>
    </citation>
    <scope>NUCLEOTIDE SEQUENCE [LARGE SCALE GENOMIC DNA]</scope>
    <source>
        <strain evidence="2">GMP-LS</strain>
    </source>
</reference>
<evidence type="ECO:0000313" key="3">
    <source>
        <dbReference type="Proteomes" id="UP001305414"/>
    </source>
</evidence>
<evidence type="ECO:0000256" key="1">
    <source>
        <dbReference type="SAM" id="Phobius"/>
    </source>
</evidence>
<keyword evidence="1" id="KW-0472">Membrane</keyword>
<protein>
    <submittedName>
        <fullName evidence="2">Uncharacterized protein</fullName>
    </submittedName>
</protein>
<comment type="caution">
    <text evidence="2">The sequence shown here is derived from an EMBL/GenBank/DDBJ whole genome shotgun (WGS) entry which is preliminary data.</text>
</comment>
<name>A0AAN7YWR7_9PEZI</name>
<dbReference type="AlphaFoldDB" id="A0AAN7YWR7"/>
<accession>A0AAN7YWR7</accession>
<dbReference type="EMBL" id="JAWHQM010000008">
    <property type="protein sequence ID" value="KAK5628280.1"/>
    <property type="molecule type" value="Genomic_DNA"/>
</dbReference>